<organism evidence="2 3">
    <name type="scientific">Daedalea quercina L-15889</name>
    <dbReference type="NCBI Taxonomy" id="1314783"/>
    <lineage>
        <taxon>Eukaryota</taxon>
        <taxon>Fungi</taxon>
        <taxon>Dikarya</taxon>
        <taxon>Basidiomycota</taxon>
        <taxon>Agaricomycotina</taxon>
        <taxon>Agaricomycetes</taxon>
        <taxon>Polyporales</taxon>
        <taxon>Fomitopsis</taxon>
    </lineage>
</organism>
<feature type="compositionally biased region" description="Pro residues" evidence="1">
    <location>
        <begin position="174"/>
        <end position="183"/>
    </location>
</feature>
<sequence length="330" mass="34238">MARSTRVSPPRSKKSSPSVNHRPPHQQTPLSPRRSSRLRSSPPRPNATRPTATSVPRAAATTEAKGPGHGHDSHHPSTEHRASVKEQGQEQELQLDPVPLPALSGKGALARRSATSLQPDAVAPRSPNKRRRGLDHYDLVPVPSSGSDVNNELTTPRTLRALKRQRLHLDPQQAPLPPKPSPSGPRHHRLRSPSPSFGEAQSVCPELPPEVPDNDLSAVGPDATAPATHEQNGAAFGDNDAAREQSGGGLPLSATDLLPSVPAPAVEESNAAASNGLVVVAEPSGAESPSIGTVTDLAAPSGPAAFVSADRSPSPAPASNDAVPPSLGAR</sequence>
<feature type="compositionally biased region" description="Polar residues" evidence="1">
    <location>
        <begin position="144"/>
        <end position="157"/>
    </location>
</feature>
<feature type="compositionally biased region" description="Low complexity" evidence="1">
    <location>
        <begin position="307"/>
        <end position="330"/>
    </location>
</feature>
<feature type="compositionally biased region" description="Basic and acidic residues" evidence="1">
    <location>
        <begin position="69"/>
        <end position="88"/>
    </location>
</feature>
<feature type="region of interest" description="Disordered" evidence="1">
    <location>
        <begin position="1"/>
        <end position="270"/>
    </location>
</feature>
<dbReference type="Proteomes" id="UP000076727">
    <property type="component" value="Unassembled WGS sequence"/>
</dbReference>
<feature type="region of interest" description="Disordered" evidence="1">
    <location>
        <begin position="283"/>
        <end position="330"/>
    </location>
</feature>
<keyword evidence="3" id="KW-1185">Reference proteome</keyword>
<dbReference type="AlphaFoldDB" id="A0A165MN48"/>
<evidence type="ECO:0000256" key="1">
    <source>
        <dbReference type="SAM" id="MobiDB-lite"/>
    </source>
</evidence>
<dbReference type="OrthoDB" id="2801748at2759"/>
<protein>
    <submittedName>
        <fullName evidence="2">Uncharacterized protein</fullName>
    </submittedName>
</protein>
<evidence type="ECO:0000313" key="3">
    <source>
        <dbReference type="Proteomes" id="UP000076727"/>
    </source>
</evidence>
<dbReference type="EMBL" id="KV429098">
    <property type="protein sequence ID" value="KZT65904.1"/>
    <property type="molecule type" value="Genomic_DNA"/>
</dbReference>
<dbReference type="STRING" id="1314783.A0A165MN48"/>
<feature type="compositionally biased region" description="Low complexity" evidence="1">
    <location>
        <begin position="1"/>
        <end position="19"/>
    </location>
</feature>
<feature type="compositionally biased region" description="Low complexity" evidence="1">
    <location>
        <begin position="29"/>
        <end position="54"/>
    </location>
</feature>
<reference evidence="2 3" key="1">
    <citation type="journal article" date="2016" name="Mol. Biol. Evol.">
        <title>Comparative Genomics of Early-Diverging Mushroom-Forming Fungi Provides Insights into the Origins of Lignocellulose Decay Capabilities.</title>
        <authorList>
            <person name="Nagy L.G."/>
            <person name="Riley R."/>
            <person name="Tritt A."/>
            <person name="Adam C."/>
            <person name="Daum C."/>
            <person name="Floudas D."/>
            <person name="Sun H."/>
            <person name="Yadav J.S."/>
            <person name="Pangilinan J."/>
            <person name="Larsson K.H."/>
            <person name="Matsuura K."/>
            <person name="Barry K."/>
            <person name="Labutti K."/>
            <person name="Kuo R."/>
            <person name="Ohm R.A."/>
            <person name="Bhattacharya S.S."/>
            <person name="Shirouzu T."/>
            <person name="Yoshinaga Y."/>
            <person name="Martin F.M."/>
            <person name="Grigoriev I.V."/>
            <person name="Hibbett D.S."/>
        </authorList>
    </citation>
    <scope>NUCLEOTIDE SEQUENCE [LARGE SCALE GENOMIC DNA]</scope>
    <source>
        <strain evidence="2 3">L-15889</strain>
    </source>
</reference>
<gene>
    <name evidence="2" type="ORF">DAEQUDRAFT_494239</name>
</gene>
<evidence type="ECO:0000313" key="2">
    <source>
        <dbReference type="EMBL" id="KZT65904.1"/>
    </source>
</evidence>
<accession>A0A165MN48</accession>
<name>A0A165MN48_9APHY</name>
<proteinExistence type="predicted"/>